<dbReference type="GO" id="GO:0022857">
    <property type="term" value="F:transmembrane transporter activity"/>
    <property type="evidence" value="ECO:0007669"/>
    <property type="project" value="InterPro"/>
</dbReference>
<keyword evidence="5 6" id="KW-0472">Membrane</keyword>
<evidence type="ECO:0000256" key="1">
    <source>
        <dbReference type="ARBA" id="ARBA00004141"/>
    </source>
</evidence>
<evidence type="ECO:0000313" key="10">
    <source>
        <dbReference type="Proteomes" id="UP000814207"/>
    </source>
</evidence>
<dbReference type="InterPro" id="IPR020846">
    <property type="entry name" value="MFS_dom"/>
</dbReference>
<evidence type="ECO:0000259" key="8">
    <source>
        <dbReference type="PROSITE" id="PS50850"/>
    </source>
</evidence>
<dbReference type="PANTHER" id="PTHR42718">
    <property type="entry name" value="MAJOR FACILITATOR SUPERFAMILY MULTIDRUG TRANSPORTER MFSC"/>
    <property type="match status" value="1"/>
</dbReference>
<feature type="transmembrane region" description="Helical" evidence="6">
    <location>
        <begin position="357"/>
        <end position="382"/>
    </location>
</feature>
<dbReference type="InterPro" id="IPR011701">
    <property type="entry name" value="MFS"/>
</dbReference>
<dbReference type="Pfam" id="PF07690">
    <property type="entry name" value="MFS_1"/>
    <property type="match status" value="1"/>
</dbReference>
<evidence type="ECO:0000256" key="4">
    <source>
        <dbReference type="ARBA" id="ARBA00022989"/>
    </source>
</evidence>
<feature type="transmembrane region" description="Helical" evidence="6">
    <location>
        <begin position="163"/>
        <end position="181"/>
    </location>
</feature>
<feature type="transmembrane region" description="Helical" evidence="6">
    <location>
        <begin position="48"/>
        <end position="65"/>
    </location>
</feature>
<dbReference type="Gene3D" id="1.20.1250.20">
    <property type="entry name" value="MFS general substrate transporter like domains"/>
    <property type="match status" value="1"/>
</dbReference>
<feature type="transmembrane region" description="Helical" evidence="6">
    <location>
        <begin position="225"/>
        <end position="245"/>
    </location>
</feature>
<feature type="chain" id="PRO_5040491723" evidence="7">
    <location>
        <begin position="33"/>
        <end position="503"/>
    </location>
</feature>
<accession>A0A9Q3X262</accession>
<feature type="transmembrane region" description="Helical" evidence="6">
    <location>
        <begin position="201"/>
        <end position="219"/>
    </location>
</feature>
<dbReference type="PANTHER" id="PTHR42718:SF9">
    <property type="entry name" value="MAJOR FACILITATOR SUPERFAMILY MULTIDRUG TRANSPORTER MFSC"/>
    <property type="match status" value="1"/>
</dbReference>
<evidence type="ECO:0000256" key="3">
    <source>
        <dbReference type="ARBA" id="ARBA00022692"/>
    </source>
</evidence>
<dbReference type="SUPFAM" id="SSF103473">
    <property type="entry name" value="MFS general substrate transporter"/>
    <property type="match status" value="1"/>
</dbReference>
<protein>
    <submittedName>
        <fullName evidence="9">MFS transporter</fullName>
    </submittedName>
</protein>
<dbReference type="PROSITE" id="PS50850">
    <property type="entry name" value="MFS"/>
    <property type="match status" value="1"/>
</dbReference>
<dbReference type="InterPro" id="IPR036259">
    <property type="entry name" value="MFS_trans_sf"/>
</dbReference>
<dbReference type="Proteomes" id="UP000814207">
    <property type="component" value="Unassembled WGS sequence"/>
</dbReference>
<proteinExistence type="predicted"/>
<feature type="transmembrane region" description="Helical" evidence="6">
    <location>
        <begin position="330"/>
        <end position="351"/>
    </location>
</feature>
<feature type="signal peptide" evidence="7">
    <location>
        <begin position="1"/>
        <end position="32"/>
    </location>
</feature>
<organism evidence="9 10">
    <name type="scientific">Pseudomonas syringae</name>
    <dbReference type="NCBI Taxonomy" id="317"/>
    <lineage>
        <taxon>Bacteria</taxon>
        <taxon>Pseudomonadati</taxon>
        <taxon>Pseudomonadota</taxon>
        <taxon>Gammaproteobacteria</taxon>
        <taxon>Pseudomonadales</taxon>
        <taxon>Pseudomonadaceae</taxon>
        <taxon>Pseudomonas</taxon>
    </lineage>
</organism>
<evidence type="ECO:0000256" key="5">
    <source>
        <dbReference type="ARBA" id="ARBA00023136"/>
    </source>
</evidence>
<reference evidence="9" key="1">
    <citation type="submission" date="2019-11" db="EMBL/GenBank/DDBJ databases">
        <title>Epiphytic Pseudomonas syringae from cherry orchards.</title>
        <authorList>
            <person name="Hulin M.T."/>
        </authorList>
    </citation>
    <scope>NUCLEOTIDE SEQUENCE</scope>
    <source>
        <strain evidence="9">PA-6-9A</strain>
    </source>
</reference>
<evidence type="ECO:0000256" key="2">
    <source>
        <dbReference type="ARBA" id="ARBA00022448"/>
    </source>
</evidence>
<evidence type="ECO:0000256" key="7">
    <source>
        <dbReference type="SAM" id="SignalP"/>
    </source>
</evidence>
<keyword evidence="4 6" id="KW-1133">Transmembrane helix</keyword>
<sequence length="503" mass="52682">MNTPTRSAKIILAAICLAALVLPMSFTGGAVATPFIGQAFAASPTQLAWITNAFMLSFGSLLMAAGSLADLYGRKRLFIGGIGLFALASLLLAGAPDMLWLDLQRAVQGVAAAAALAGGTAALAQEFEGHARTRAFSLLGTTFGVGLAFGPLLSGLLIEWLGWRGIFLFTALLAIVSLGFAWPTLRESRNANAQRLDTPGVLTFSALLVAFTSAVILAPEHGWDAPLTLALLGVSALLGGLFIWVETRAKQPMLELQLFRFPRFVGVQILPIGTCYCYIVLIVLLPIRLIGVEGASAFDAGLTMLALSAPMLVVPMLAATLTRWWSAGRLCTLGFVMAASGLYWLSALTGAAHWQTLAAMLLVGAGAAIPWGLMDGLALSVVPKERAGMAAGIFNTTRVASEGVALAITVAVLSALVAHHLRLATASSDVSDIARHLVMGDLQHAGQIPLEVLRSAYSAGFNTLLQWLALFTLLTAVIVYVFLGRQGDVATARKECVTTGAAP</sequence>
<dbReference type="CDD" id="cd17321">
    <property type="entry name" value="MFS_MMR_MDR_like"/>
    <property type="match status" value="1"/>
</dbReference>
<evidence type="ECO:0000313" key="9">
    <source>
        <dbReference type="EMBL" id="MCF5062824.1"/>
    </source>
</evidence>
<feature type="transmembrane region" description="Helical" evidence="6">
    <location>
        <begin position="136"/>
        <end position="157"/>
    </location>
</feature>
<dbReference type="GO" id="GO:0016020">
    <property type="term" value="C:membrane"/>
    <property type="evidence" value="ECO:0007669"/>
    <property type="project" value="UniProtKB-SubCell"/>
</dbReference>
<feature type="transmembrane region" description="Helical" evidence="6">
    <location>
        <begin position="265"/>
        <end position="285"/>
    </location>
</feature>
<feature type="transmembrane region" description="Helical" evidence="6">
    <location>
        <begin position="464"/>
        <end position="483"/>
    </location>
</feature>
<name>A0A9Q3X262_PSESX</name>
<keyword evidence="3 6" id="KW-0812">Transmembrane</keyword>
<feature type="transmembrane region" description="Helical" evidence="6">
    <location>
        <begin position="403"/>
        <end position="421"/>
    </location>
</feature>
<dbReference type="Gene3D" id="1.20.1720.10">
    <property type="entry name" value="Multidrug resistance protein D"/>
    <property type="match status" value="1"/>
</dbReference>
<feature type="transmembrane region" description="Helical" evidence="6">
    <location>
        <begin position="77"/>
        <end position="94"/>
    </location>
</feature>
<feature type="transmembrane region" description="Helical" evidence="6">
    <location>
        <begin position="297"/>
        <end position="318"/>
    </location>
</feature>
<gene>
    <name evidence="9" type="ORF">GIW73_07680</name>
</gene>
<feature type="domain" description="Major facilitator superfamily (MFS) profile" evidence="8">
    <location>
        <begin position="11"/>
        <end position="487"/>
    </location>
</feature>
<keyword evidence="2" id="KW-0813">Transport</keyword>
<comment type="subcellular location">
    <subcellularLocation>
        <location evidence="1">Membrane</location>
        <topology evidence="1">Multi-pass membrane protein</topology>
    </subcellularLocation>
</comment>
<dbReference type="EMBL" id="WKEU01000023">
    <property type="protein sequence ID" value="MCF5062824.1"/>
    <property type="molecule type" value="Genomic_DNA"/>
</dbReference>
<evidence type="ECO:0000256" key="6">
    <source>
        <dbReference type="SAM" id="Phobius"/>
    </source>
</evidence>
<keyword evidence="7" id="KW-0732">Signal</keyword>
<feature type="transmembrane region" description="Helical" evidence="6">
    <location>
        <begin position="106"/>
        <end position="124"/>
    </location>
</feature>
<dbReference type="AlphaFoldDB" id="A0A9Q3X262"/>
<comment type="caution">
    <text evidence="9">The sequence shown here is derived from an EMBL/GenBank/DDBJ whole genome shotgun (WGS) entry which is preliminary data.</text>
</comment>